<accession>A0A426ZZE9</accession>
<protein>
    <submittedName>
        <fullName evidence="1">Uncharacterized protein</fullName>
    </submittedName>
</protein>
<reference evidence="1 2" key="1">
    <citation type="journal article" date="2014" name="Agronomy (Basel)">
        <title>A Draft Genome Sequence for Ensete ventricosum, the Drought-Tolerant Tree Against Hunger.</title>
        <authorList>
            <person name="Harrison J."/>
            <person name="Moore K.A."/>
            <person name="Paszkiewicz K."/>
            <person name="Jones T."/>
            <person name="Grant M."/>
            <person name="Ambacheew D."/>
            <person name="Muzemil S."/>
            <person name="Studholme D.J."/>
        </authorList>
    </citation>
    <scope>NUCLEOTIDE SEQUENCE [LARGE SCALE GENOMIC DNA]</scope>
</reference>
<sequence length="97" mass="10898">PPPSTLPLWPPPSPEPHEFACLFLSTHRQRPLFCALSQLSYPFFPAPTASFSSLRRRLPFSSLRRCLLPLRLAAADRQLLDSLVLPLPTDDNPQPPN</sequence>
<evidence type="ECO:0000313" key="2">
    <source>
        <dbReference type="Proteomes" id="UP000287651"/>
    </source>
</evidence>
<organism evidence="1 2">
    <name type="scientific">Ensete ventricosum</name>
    <name type="common">Abyssinian banana</name>
    <name type="synonym">Musa ensete</name>
    <dbReference type="NCBI Taxonomy" id="4639"/>
    <lineage>
        <taxon>Eukaryota</taxon>
        <taxon>Viridiplantae</taxon>
        <taxon>Streptophyta</taxon>
        <taxon>Embryophyta</taxon>
        <taxon>Tracheophyta</taxon>
        <taxon>Spermatophyta</taxon>
        <taxon>Magnoliopsida</taxon>
        <taxon>Liliopsida</taxon>
        <taxon>Zingiberales</taxon>
        <taxon>Musaceae</taxon>
        <taxon>Ensete</taxon>
    </lineage>
</organism>
<proteinExistence type="predicted"/>
<dbReference type="EMBL" id="AMZH03004371">
    <property type="protein sequence ID" value="RRT69356.1"/>
    <property type="molecule type" value="Genomic_DNA"/>
</dbReference>
<dbReference type="AlphaFoldDB" id="A0A426ZZE9"/>
<comment type="caution">
    <text evidence="1">The sequence shown here is derived from an EMBL/GenBank/DDBJ whole genome shotgun (WGS) entry which is preliminary data.</text>
</comment>
<evidence type="ECO:0000313" key="1">
    <source>
        <dbReference type="EMBL" id="RRT69356.1"/>
    </source>
</evidence>
<name>A0A426ZZE9_ENSVE</name>
<gene>
    <name evidence="1" type="ORF">B296_00036463</name>
</gene>
<dbReference type="Proteomes" id="UP000287651">
    <property type="component" value="Unassembled WGS sequence"/>
</dbReference>
<feature type="non-terminal residue" evidence="1">
    <location>
        <position position="1"/>
    </location>
</feature>